<feature type="domain" description="HTH cro/C1-type" evidence="1">
    <location>
        <begin position="97"/>
        <end position="141"/>
    </location>
</feature>
<evidence type="ECO:0000313" key="3">
    <source>
        <dbReference type="Proteomes" id="UP000477911"/>
    </source>
</evidence>
<dbReference type="CDD" id="cd00093">
    <property type="entry name" value="HTH_XRE"/>
    <property type="match status" value="1"/>
</dbReference>
<proteinExistence type="predicted"/>
<dbReference type="GO" id="GO:0003677">
    <property type="term" value="F:DNA binding"/>
    <property type="evidence" value="ECO:0007669"/>
    <property type="project" value="InterPro"/>
</dbReference>
<dbReference type="Pfam" id="PF13560">
    <property type="entry name" value="HTH_31"/>
    <property type="match status" value="1"/>
</dbReference>
<evidence type="ECO:0000313" key="2">
    <source>
        <dbReference type="EMBL" id="MXN20319.1"/>
    </source>
</evidence>
<keyword evidence="3" id="KW-1185">Reference proteome</keyword>
<name>A0A6L7G8M8_9RHOB</name>
<dbReference type="EMBL" id="WUMU01000026">
    <property type="protein sequence ID" value="MXN20319.1"/>
    <property type="molecule type" value="Genomic_DNA"/>
</dbReference>
<dbReference type="PROSITE" id="PS50943">
    <property type="entry name" value="HTH_CROC1"/>
    <property type="match status" value="1"/>
</dbReference>
<dbReference type="InterPro" id="IPR010982">
    <property type="entry name" value="Lambda_DNA-bd_dom_sf"/>
</dbReference>
<dbReference type="InterPro" id="IPR001387">
    <property type="entry name" value="Cro/C1-type_HTH"/>
</dbReference>
<comment type="caution">
    <text evidence="2">The sequence shown here is derived from an EMBL/GenBank/DDBJ whole genome shotgun (WGS) entry which is preliminary data.</text>
</comment>
<dbReference type="SMART" id="SM00530">
    <property type="entry name" value="HTH_XRE"/>
    <property type="match status" value="1"/>
</dbReference>
<evidence type="ECO:0000259" key="1">
    <source>
        <dbReference type="PROSITE" id="PS50943"/>
    </source>
</evidence>
<reference evidence="2 3" key="1">
    <citation type="submission" date="2019-12" db="EMBL/GenBank/DDBJ databases">
        <authorList>
            <person name="Li M."/>
        </authorList>
    </citation>
    <scope>NUCLEOTIDE SEQUENCE [LARGE SCALE GENOMIC DNA]</scope>
    <source>
        <strain evidence="2 3">GBMRC 2024</strain>
    </source>
</reference>
<dbReference type="Gene3D" id="1.10.260.40">
    <property type="entry name" value="lambda repressor-like DNA-binding domains"/>
    <property type="match status" value="1"/>
</dbReference>
<dbReference type="SUPFAM" id="SSF47413">
    <property type="entry name" value="lambda repressor-like DNA-binding domains"/>
    <property type="match status" value="1"/>
</dbReference>
<accession>A0A6L7G8M8</accession>
<dbReference type="Proteomes" id="UP000477911">
    <property type="component" value="Unassembled WGS sequence"/>
</dbReference>
<gene>
    <name evidence="2" type="ORF">GR170_20985</name>
</gene>
<protein>
    <submittedName>
        <fullName evidence="2">Helix-turn-helix domain-containing protein</fullName>
    </submittedName>
</protein>
<sequence>MKQPKTTRIGISDQPQVRSPILPKIISRKSMRPPGSARPGPRARFRRTLGSAVGNAISLACTPLSLLDTEKHQLAKDGRMSQDLPRNLRLLCSYHKSIAEVCRQLGVNRSQFNRYLNGDTFPSLRLMQRMCDFFGVEEGELLLPHGQFADLVRLRPGRMGATVERDVVSALAHDIRLESQRSLMAYTGYYRVYYNSMSHPGQILLALGRIYETSFGMNVKIIESVGRPGRRKFTCKYHGACFVLGDRIFMTVMEMLTRNEVMQIILYPSYNNRIRHLTGVVSGVAARAPRPPAATEIVFEYLGENIAPLPEMRRSALYAPDSPELPEEVREMLTSGTQRRGPLIEAPLA</sequence>
<dbReference type="AlphaFoldDB" id="A0A6L7G8M8"/>
<organism evidence="2 3">
    <name type="scientific">Pseudooceanicola albus</name>
    <dbReference type="NCBI Taxonomy" id="2692189"/>
    <lineage>
        <taxon>Bacteria</taxon>
        <taxon>Pseudomonadati</taxon>
        <taxon>Pseudomonadota</taxon>
        <taxon>Alphaproteobacteria</taxon>
        <taxon>Rhodobacterales</taxon>
        <taxon>Paracoccaceae</taxon>
        <taxon>Pseudooceanicola</taxon>
    </lineage>
</organism>